<reference evidence="3 4" key="1">
    <citation type="journal article" date="2014" name="Nat. Genet.">
        <title>Genome sequence of the hot pepper provides insights into the evolution of pungency in Capsicum species.</title>
        <authorList>
            <person name="Kim S."/>
            <person name="Park M."/>
            <person name="Yeom S.I."/>
            <person name="Kim Y.M."/>
            <person name="Lee J.M."/>
            <person name="Lee H.A."/>
            <person name="Seo E."/>
            <person name="Choi J."/>
            <person name="Cheong K."/>
            <person name="Kim K.T."/>
            <person name="Jung K."/>
            <person name="Lee G.W."/>
            <person name="Oh S.K."/>
            <person name="Bae C."/>
            <person name="Kim S.B."/>
            <person name="Lee H.Y."/>
            <person name="Kim S.Y."/>
            <person name="Kim M.S."/>
            <person name="Kang B.C."/>
            <person name="Jo Y.D."/>
            <person name="Yang H.B."/>
            <person name="Jeong H.J."/>
            <person name="Kang W.H."/>
            <person name="Kwon J.K."/>
            <person name="Shin C."/>
            <person name="Lim J.Y."/>
            <person name="Park J.H."/>
            <person name="Huh J.H."/>
            <person name="Kim J.S."/>
            <person name="Kim B.D."/>
            <person name="Cohen O."/>
            <person name="Paran I."/>
            <person name="Suh M.C."/>
            <person name="Lee S.B."/>
            <person name="Kim Y.K."/>
            <person name="Shin Y."/>
            <person name="Noh S.J."/>
            <person name="Park J."/>
            <person name="Seo Y.S."/>
            <person name="Kwon S.Y."/>
            <person name="Kim H.A."/>
            <person name="Park J.M."/>
            <person name="Kim H.J."/>
            <person name="Choi S.B."/>
            <person name="Bosland P.W."/>
            <person name="Reeves G."/>
            <person name="Jo S.H."/>
            <person name="Lee B.W."/>
            <person name="Cho H.T."/>
            <person name="Choi H.S."/>
            <person name="Lee M.S."/>
            <person name="Yu Y."/>
            <person name="Do Choi Y."/>
            <person name="Park B.S."/>
            <person name="van Deynze A."/>
            <person name="Ashrafi H."/>
            <person name="Hill T."/>
            <person name="Kim W.T."/>
            <person name="Pai H.S."/>
            <person name="Ahn H.K."/>
            <person name="Yeam I."/>
            <person name="Giovannoni J.J."/>
            <person name="Rose J.K."/>
            <person name="Sorensen I."/>
            <person name="Lee S.J."/>
            <person name="Kim R.W."/>
            <person name="Choi I.Y."/>
            <person name="Choi B.S."/>
            <person name="Lim J.S."/>
            <person name="Lee Y.H."/>
            <person name="Choi D."/>
        </authorList>
    </citation>
    <scope>NUCLEOTIDE SEQUENCE [LARGE SCALE GENOMIC DNA]</scope>
    <source>
        <strain evidence="4">cv. CM334</strain>
    </source>
</reference>
<dbReference type="EMBL" id="AYRZ02000009">
    <property type="protein sequence ID" value="PHT72220.1"/>
    <property type="molecule type" value="Genomic_DNA"/>
</dbReference>
<evidence type="ECO:0000313" key="4">
    <source>
        <dbReference type="Proteomes" id="UP000222542"/>
    </source>
</evidence>
<dbReference type="Gramene" id="PHT72220">
    <property type="protein sequence ID" value="PHT72220"/>
    <property type="gene ID" value="T459_23005"/>
</dbReference>
<dbReference type="Proteomes" id="UP000222542">
    <property type="component" value="Unassembled WGS sequence"/>
</dbReference>
<dbReference type="GO" id="GO:0004857">
    <property type="term" value="F:enzyme inhibitor activity"/>
    <property type="evidence" value="ECO:0007669"/>
    <property type="project" value="InterPro"/>
</dbReference>
<proteinExistence type="predicted"/>
<feature type="domain" description="Pectinesterase inhibitor" evidence="2">
    <location>
        <begin position="36"/>
        <end position="180"/>
    </location>
</feature>
<accession>A0A2G2YR49</accession>
<comment type="caution">
    <text evidence="3">The sequence shown here is derived from an EMBL/GenBank/DDBJ whole genome shotgun (WGS) entry which is preliminary data.</text>
</comment>
<sequence>MRRSISSSSSSSLVLFLPYMFLLSFDLCGANLRANADTQLIQKVCDGSTVKDFCYNIFRNDSYSQWATTKYNFEDITIQLAYSNYTNIHRKILTVTLNETNSEFRRIYRSCLHQYILLKSDFENLIYKLIFKGDLNEAVQNASSHIFTCMGYFTQFSNVPNPFAHDNENLIYFFELIRGIYFSPLDS</sequence>
<dbReference type="OMA" id="SHILACM"/>
<dbReference type="InterPro" id="IPR006501">
    <property type="entry name" value="Pectinesterase_inhib_dom"/>
</dbReference>
<reference evidence="3 4" key="2">
    <citation type="journal article" date="2017" name="Genome Biol.">
        <title>New reference genome sequences of hot pepper reveal the massive evolution of plant disease-resistance genes by retroduplication.</title>
        <authorList>
            <person name="Kim S."/>
            <person name="Park J."/>
            <person name="Yeom S.I."/>
            <person name="Kim Y.M."/>
            <person name="Seo E."/>
            <person name="Kim K.T."/>
            <person name="Kim M.S."/>
            <person name="Lee J.M."/>
            <person name="Cheong K."/>
            <person name="Shin H.S."/>
            <person name="Kim S.B."/>
            <person name="Han K."/>
            <person name="Lee J."/>
            <person name="Park M."/>
            <person name="Lee H.A."/>
            <person name="Lee H.Y."/>
            <person name="Lee Y."/>
            <person name="Oh S."/>
            <person name="Lee J.H."/>
            <person name="Choi E."/>
            <person name="Choi E."/>
            <person name="Lee S.E."/>
            <person name="Jeon J."/>
            <person name="Kim H."/>
            <person name="Choi G."/>
            <person name="Song H."/>
            <person name="Lee J."/>
            <person name="Lee S.C."/>
            <person name="Kwon J.K."/>
            <person name="Lee H.Y."/>
            <person name="Koo N."/>
            <person name="Hong Y."/>
            <person name="Kim R.W."/>
            <person name="Kang W.H."/>
            <person name="Huh J.H."/>
            <person name="Kang B.C."/>
            <person name="Yang T.J."/>
            <person name="Lee Y.H."/>
            <person name="Bennetzen J.L."/>
            <person name="Choi D."/>
        </authorList>
    </citation>
    <scope>NUCLEOTIDE SEQUENCE [LARGE SCALE GENOMIC DNA]</scope>
    <source>
        <strain evidence="4">cv. CM334</strain>
    </source>
</reference>
<keyword evidence="4" id="KW-1185">Reference proteome</keyword>
<feature type="signal peptide" evidence="1">
    <location>
        <begin position="1"/>
        <end position="24"/>
    </location>
</feature>
<dbReference type="SMART" id="SM00856">
    <property type="entry name" value="PMEI"/>
    <property type="match status" value="1"/>
</dbReference>
<name>A0A2G2YR49_CAPAN</name>
<evidence type="ECO:0000256" key="1">
    <source>
        <dbReference type="SAM" id="SignalP"/>
    </source>
</evidence>
<dbReference type="SMR" id="A0A2G2YR49"/>
<protein>
    <recommendedName>
        <fullName evidence="2">Pectinesterase inhibitor domain-containing protein</fullName>
    </recommendedName>
</protein>
<dbReference type="Pfam" id="PF04043">
    <property type="entry name" value="PMEI"/>
    <property type="match status" value="1"/>
</dbReference>
<dbReference type="InterPro" id="IPR035513">
    <property type="entry name" value="Invertase/methylesterase_inhib"/>
</dbReference>
<dbReference type="PANTHER" id="PTHR31890:SF10">
    <property type="entry name" value="PECTINESTERASE INHIBITOR 2-LIKE"/>
    <property type="match status" value="1"/>
</dbReference>
<dbReference type="AlphaFoldDB" id="A0A2G2YR49"/>
<dbReference type="Gene3D" id="1.20.140.40">
    <property type="entry name" value="Invertase/pectin methylesterase inhibitor family protein"/>
    <property type="match status" value="1"/>
</dbReference>
<dbReference type="NCBIfam" id="TIGR01614">
    <property type="entry name" value="PME_inhib"/>
    <property type="match status" value="1"/>
</dbReference>
<gene>
    <name evidence="3" type="ORF">T459_23005</name>
</gene>
<evidence type="ECO:0000313" key="3">
    <source>
        <dbReference type="EMBL" id="PHT72220.1"/>
    </source>
</evidence>
<organism evidence="3 4">
    <name type="scientific">Capsicum annuum</name>
    <name type="common">Capsicum pepper</name>
    <dbReference type="NCBI Taxonomy" id="4072"/>
    <lineage>
        <taxon>Eukaryota</taxon>
        <taxon>Viridiplantae</taxon>
        <taxon>Streptophyta</taxon>
        <taxon>Embryophyta</taxon>
        <taxon>Tracheophyta</taxon>
        <taxon>Spermatophyta</taxon>
        <taxon>Magnoliopsida</taxon>
        <taxon>eudicotyledons</taxon>
        <taxon>Gunneridae</taxon>
        <taxon>Pentapetalae</taxon>
        <taxon>asterids</taxon>
        <taxon>lamiids</taxon>
        <taxon>Solanales</taxon>
        <taxon>Solanaceae</taxon>
        <taxon>Solanoideae</taxon>
        <taxon>Capsiceae</taxon>
        <taxon>Capsicum</taxon>
    </lineage>
</organism>
<dbReference type="PANTHER" id="PTHR31890">
    <property type="entry name" value="PLANT INVERTASE/PECTIN METHYLESTERASE INHIBITOR SUPERFAMILY PROTEIN"/>
    <property type="match status" value="1"/>
</dbReference>
<keyword evidence="1" id="KW-0732">Signal</keyword>
<evidence type="ECO:0000259" key="2">
    <source>
        <dbReference type="SMART" id="SM00856"/>
    </source>
</evidence>
<feature type="chain" id="PRO_5013915159" description="Pectinesterase inhibitor domain-containing protein" evidence="1">
    <location>
        <begin position="25"/>
        <end position="187"/>
    </location>
</feature>
<dbReference type="SUPFAM" id="SSF101148">
    <property type="entry name" value="Plant invertase/pectin methylesterase inhibitor"/>
    <property type="match status" value="1"/>
</dbReference>